<evidence type="ECO:0000259" key="3">
    <source>
        <dbReference type="Pfam" id="PF17782"/>
    </source>
</evidence>
<dbReference type="AlphaFoldDB" id="A0A162M9N3"/>
<dbReference type="Pfam" id="PF02481">
    <property type="entry name" value="DNA_processg_A"/>
    <property type="match status" value="1"/>
</dbReference>
<dbReference type="STRING" id="520767.ATZ99_20370"/>
<dbReference type="SUPFAM" id="SSF47781">
    <property type="entry name" value="RuvA domain 2-like"/>
    <property type="match status" value="1"/>
</dbReference>
<dbReference type="Pfam" id="PF14520">
    <property type="entry name" value="HHH_5"/>
    <property type="match status" value="1"/>
</dbReference>
<dbReference type="Pfam" id="PF17782">
    <property type="entry name" value="WHD_DprA"/>
    <property type="match status" value="1"/>
</dbReference>
<keyword evidence="5" id="KW-1185">Reference proteome</keyword>
<evidence type="ECO:0000313" key="5">
    <source>
        <dbReference type="Proteomes" id="UP000075737"/>
    </source>
</evidence>
<gene>
    <name evidence="4" type="ORF">ATZ99_20370</name>
</gene>
<feature type="domain" description="DprA winged helix" evidence="3">
    <location>
        <begin position="309"/>
        <end position="362"/>
    </location>
</feature>
<dbReference type="PANTHER" id="PTHR43022">
    <property type="entry name" value="PROTEIN SMF"/>
    <property type="match status" value="1"/>
</dbReference>
<dbReference type="GO" id="GO:0009294">
    <property type="term" value="P:DNA-mediated transformation"/>
    <property type="evidence" value="ECO:0007669"/>
    <property type="project" value="InterPro"/>
</dbReference>
<dbReference type="Proteomes" id="UP000075737">
    <property type="component" value="Unassembled WGS sequence"/>
</dbReference>
<dbReference type="InterPro" id="IPR010994">
    <property type="entry name" value="RuvA_2-like"/>
</dbReference>
<dbReference type="InterPro" id="IPR003488">
    <property type="entry name" value="DprA"/>
</dbReference>
<accession>A0A162M9N3</accession>
<dbReference type="InterPro" id="IPR041614">
    <property type="entry name" value="DprA_WH"/>
</dbReference>
<dbReference type="EMBL" id="LOHZ01000042">
    <property type="protein sequence ID" value="KYO64601.1"/>
    <property type="molecule type" value="Genomic_DNA"/>
</dbReference>
<comment type="similarity">
    <text evidence="1">Belongs to the DprA/Smf family.</text>
</comment>
<dbReference type="Gene3D" id="1.10.10.10">
    <property type="entry name" value="Winged helix-like DNA-binding domain superfamily/Winged helix DNA-binding domain"/>
    <property type="match status" value="1"/>
</dbReference>
<protein>
    <submittedName>
        <fullName evidence="4">Uncharacterized protein</fullName>
    </submittedName>
</protein>
<proteinExistence type="inferred from homology"/>
<organism evidence="4 5">
    <name type="scientific">Thermovenabulum gondwanense</name>
    <dbReference type="NCBI Taxonomy" id="520767"/>
    <lineage>
        <taxon>Bacteria</taxon>
        <taxon>Bacillati</taxon>
        <taxon>Bacillota</taxon>
        <taxon>Clostridia</taxon>
        <taxon>Thermosediminibacterales</taxon>
        <taxon>Thermosediminibacteraceae</taxon>
        <taxon>Thermovenabulum</taxon>
    </lineage>
</organism>
<comment type="caution">
    <text evidence="4">The sequence shown here is derived from an EMBL/GenBank/DDBJ whole genome shotgun (WGS) entry which is preliminary data.</text>
</comment>
<evidence type="ECO:0000259" key="2">
    <source>
        <dbReference type="Pfam" id="PF02481"/>
    </source>
</evidence>
<reference evidence="4 5" key="1">
    <citation type="submission" date="2015-12" db="EMBL/GenBank/DDBJ databases">
        <title>Draft genome of Thermovenabulum gondwanense isolated from a red thermophilic microbial mat colonisisng an outflow channel of a bore well.</title>
        <authorList>
            <person name="Patel B.K."/>
        </authorList>
    </citation>
    <scope>NUCLEOTIDE SEQUENCE [LARGE SCALE GENOMIC DNA]</scope>
    <source>
        <strain evidence="4 5">R270</strain>
    </source>
</reference>
<dbReference type="OrthoDB" id="9785707at2"/>
<dbReference type="PANTHER" id="PTHR43022:SF1">
    <property type="entry name" value="PROTEIN SMF"/>
    <property type="match status" value="1"/>
</dbReference>
<dbReference type="NCBIfam" id="TIGR00732">
    <property type="entry name" value="dprA"/>
    <property type="match status" value="1"/>
</dbReference>
<dbReference type="SUPFAM" id="SSF102405">
    <property type="entry name" value="MCP/YpsA-like"/>
    <property type="match status" value="1"/>
</dbReference>
<name>A0A162M9N3_9FIRM</name>
<sequence length="367" mass="40758">MIEERKEIIIFLNLIENIGYIRAKSILSVYNSLKELRKANKEELLKIPNISDKIAGKILFGLKEFNPLKEIEKAEKMGCKIITIDDKDYPQRLKEIYDPPLVIYVKGKKEFLKKEGIAIVGTRKPTEYGKKVAEDLAAKLAERNLNIISGLAKGIDSFAHKGALKVEGITVAVLGTGIDIIYPPENNKLFQEIAEKGAIITSFPVGTEPLHYNFPARNRIISGLSLGVVVVEAGERSGALITADFALEQGREVFAVPGMIYSPMSKGPHKLIKQGAKLVENEEDVLMELNIGNNFYSGKNSTSVKKEELSLSKEEREILKIIDFTPIHKEILGIKTNYSPAKINEILTKLQLKGIISQIAGGYVIRN</sequence>
<dbReference type="RefSeq" id="WP_068749126.1">
    <property type="nucleotide sequence ID" value="NZ_LOHZ01000042.1"/>
</dbReference>
<dbReference type="Gene3D" id="3.40.50.450">
    <property type="match status" value="1"/>
</dbReference>
<dbReference type="InterPro" id="IPR057666">
    <property type="entry name" value="DrpA_SLOG"/>
</dbReference>
<feature type="domain" description="Smf/DprA SLOG" evidence="2">
    <location>
        <begin position="80"/>
        <end position="289"/>
    </location>
</feature>
<dbReference type="PATRIC" id="fig|520767.4.peg.2158"/>
<evidence type="ECO:0000256" key="1">
    <source>
        <dbReference type="ARBA" id="ARBA00006525"/>
    </source>
</evidence>
<evidence type="ECO:0000313" key="4">
    <source>
        <dbReference type="EMBL" id="KYO64601.1"/>
    </source>
</evidence>
<dbReference type="InterPro" id="IPR036388">
    <property type="entry name" value="WH-like_DNA-bd_sf"/>
</dbReference>